<protein>
    <submittedName>
        <fullName evidence="1">Uncharacterized protein</fullName>
    </submittedName>
</protein>
<organism evidence="1 2">
    <name type="scientific">Methylobacterium isbiliense</name>
    <dbReference type="NCBI Taxonomy" id="315478"/>
    <lineage>
        <taxon>Bacteria</taxon>
        <taxon>Pseudomonadati</taxon>
        <taxon>Pseudomonadota</taxon>
        <taxon>Alphaproteobacteria</taxon>
        <taxon>Hyphomicrobiales</taxon>
        <taxon>Methylobacteriaceae</taxon>
        <taxon>Methylobacterium</taxon>
    </lineage>
</organism>
<reference evidence="1" key="1">
    <citation type="journal article" date="2021" name="Front. Microbiol.">
        <title>Comprehensive Comparative Genomics and Phenotyping of Methylobacterium Species.</title>
        <authorList>
            <person name="Alessa O."/>
            <person name="Ogura Y."/>
            <person name="Fujitani Y."/>
            <person name="Takami H."/>
            <person name="Hayashi T."/>
            <person name="Sahin N."/>
            <person name="Tani A."/>
        </authorList>
    </citation>
    <scope>NUCLEOTIDE SEQUENCE</scope>
    <source>
        <strain evidence="1">DSM 17168</strain>
    </source>
</reference>
<gene>
    <name evidence="1" type="ORF">GMJLKIPL_4914</name>
</gene>
<reference evidence="1" key="2">
    <citation type="submission" date="2021-08" db="EMBL/GenBank/DDBJ databases">
        <authorList>
            <person name="Tani A."/>
            <person name="Ola A."/>
            <person name="Ogura Y."/>
            <person name="Katsura K."/>
            <person name="Hayashi T."/>
        </authorList>
    </citation>
    <scope>NUCLEOTIDE SEQUENCE</scope>
    <source>
        <strain evidence="1">DSM 17168</strain>
    </source>
</reference>
<evidence type="ECO:0000313" key="1">
    <source>
        <dbReference type="EMBL" id="GJE02964.1"/>
    </source>
</evidence>
<accession>A0ABQ4SMI9</accession>
<dbReference type="EMBL" id="BPQQ01000066">
    <property type="protein sequence ID" value="GJE02964.1"/>
    <property type="molecule type" value="Genomic_DNA"/>
</dbReference>
<evidence type="ECO:0000313" key="2">
    <source>
        <dbReference type="Proteomes" id="UP001055153"/>
    </source>
</evidence>
<dbReference type="RefSeq" id="WP_238240287.1">
    <property type="nucleotide sequence ID" value="NZ_BPQQ01000066.1"/>
</dbReference>
<proteinExistence type="predicted"/>
<comment type="caution">
    <text evidence="1">The sequence shown here is derived from an EMBL/GenBank/DDBJ whole genome shotgun (WGS) entry which is preliminary data.</text>
</comment>
<name>A0ABQ4SMI9_9HYPH</name>
<dbReference type="Proteomes" id="UP001055153">
    <property type="component" value="Unassembled WGS sequence"/>
</dbReference>
<keyword evidence="2" id="KW-1185">Reference proteome</keyword>
<sequence>MTVSTCVKCGGHSFEVALFTPLGRSYKLSMVQCSSCGVPVGVLDPSVQARLEALKTQIAAIDERMTRIARALAG</sequence>